<dbReference type="GO" id="GO:0005736">
    <property type="term" value="C:RNA polymerase I complex"/>
    <property type="evidence" value="ECO:0007669"/>
    <property type="project" value="TreeGrafter"/>
</dbReference>
<dbReference type="InterPro" id="IPR000783">
    <property type="entry name" value="RNA_pol_subH/Rpb5_C"/>
</dbReference>
<dbReference type="GO" id="GO:0003677">
    <property type="term" value="F:DNA binding"/>
    <property type="evidence" value="ECO:0007669"/>
    <property type="project" value="InterPro"/>
</dbReference>
<keyword evidence="1" id="KW-0804">Transcription</keyword>
<sequence length="213" mass="25003">MSKKAKATNSQTIAKIFRSRKIMLDLAERRGFNIDQYKDFNIPEVSTLFGTCNLDMELTNPETDEKLYFKYHLKTKISKTHIQDYIEDIYNVEETLKPSDNLIIVGKDKPNDTLINVLDMTYKNDQYYVNIYNIHDYLFNILDHTLVPEHRIINESEKKEVEKFYNIVKDSHWPEISRFDPVATAIGIKPGQVAEITRSSPTSLTTKYYRFCK</sequence>
<dbReference type="SUPFAM" id="SSF55287">
    <property type="entry name" value="RPB5-like RNA polymerase subunit"/>
    <property type="match status" value="1"/>
</dbReference>
<organism evidence="3">
    <name type="scientific">viral metagenome</name>
    <dbReference type="NCBI Taxonomy" id="1070528"/>
    <lineage>
        <taxon>unclassified sequences</taxon>
        <taxon>metagenomes</taxon>
        <taxon>organismal metagenomes</taxon>
    </lineage>
</organism>
<name>A0A6C0KC44_9ZZZZ</name>
<dbReference type="AlphaFoldDB" id="A0A6C0KC44"/>
<dbReference type="Pfam" id="PF01191">
    <property type="entry name" value="RNA_pol_Rpb5_C"/>
    <property type="match status" value="1"/>
</dbReference>
<accession>A0A6C0KC44</accession>
<proteinExistence type="predicted"/>
<dbReference type="PANTHER" id="PTHR10535">
    <property type="entry name" value="DNA-DIRECTED RNA POLYMERASES I, II, AND III SUBUNIT RPABC1"/>
    <property type="match status" value="1"/>
</dbReference>
<evidence type="ECO:0000313" key="3">
    <source>
        <dbReference type="EMBL" id="QHU14963.1"/>
    </source>
</evidence>
<feature type="domain" description="RNA polymerase subunit H/Rpb5 C-terminal" evidence="2">
    <location>
        <begin position="139"/>
        <end position="212"/>
    </location>
</feature>
<evidence type="ECO:0000259" key="2">
    <source>
        <dbReference type="Pfam" id="PF01191"/>
    </source>
</evidence>
<dbReference type="GO" id="GO:0006362">
    <property type="term" value="P:transcription elongation by RNA polymerase I"/>
    <property type="evidence" value="ECO:0007669"/>
    <property type="project" value="TreeGrafter"/>
</dbReference>
<dbReference type="InterPro" id="IPR035913">
    <property type="entry name" value="RPB5-like_sf"/>
</dbReference>
<dbReference type="InterPro" id="IPR014381">
    <property type="entry name" value="Arch_Rpo5/euc_Rpb5"/>
</dbReference>
<dbReference type="PANTHER" id="PTHR10535:SF0">
    <property type="entry name" value="DNA-DIRECTED RNA POLYMERASES I, II, AND III SUBUNIT RPABC1"/>
    <property type="match status" value="1"/>
</dbReference>
<dbReference type="GO" id="GO:0005666">
    <property type="term" value="C:RNA polymerase III complex"/>
    <property type="evidence" value="ECO:0007669"/>
    <property type="project" value="TreeGrafter"/>
</dbReference>
<dbReference type="GO" id="GO:0042797">
    <property type="term" value="P:tRNA transcription by RNA polymerase III"/>
    <property type="evidence" value="ECO:0007669"/>
    <property type="project" value="TreeGrafter"/>
</dbReference>
<dbReference type="GO" id="GO:0006366">
    <property type="term" value="P:transcription by RNA polymerase II"/>
    <property type="evidence" value="ECO:0007669"/>
    <property type="project" value="TreeGrafter"/>
</dbReference>
<dbReference type="GO" id="GO:0003899">
    <property type="term" value="F:DNA-directed RNA polymerase activity"/>
    <property type="evidence" value="ECO:0007669"/>
    <property type="project" value="InterPro"/>
</dbReference>
<dbReference type="PIRSF" id="PIRSF000747">
    <property type="entry name" value="RPB5"/>
    <property type="match status" value="1"/>
</dbReference>
<evidence type="ECO:0000256" key="1">
    <source>
        <dbReference type="ARBA" id="ARBA00023163"/>
    </source>
</evidence>
<dbReference type="GO" id="GO:0005665">
    <property type="term" value="C:RNA polymerase II, core complex"/>
    <property type="evidence" value="ECO:0007669"/>
    <property type="project" value="TreeGrafter"/>
</dbReference>
<reference evidence="3" key="1">
    <citation type="journal article" date="2020" name="Nature">
        <title>Giant virus diversity and host interactions through global metagenomics.</title>
        <authorList>
            <person name="Schulz F."/>
            <person name="Roux S."/>
            <person name="Paez-Espino D."/>
            <person name="Jungbluth S."/>
            <person name="Walsh D.A."/>
            <person name="Denef V.J."/>
            <person name="McMahon K.D."/>
            <person name="Konstantinidis K.T."/>
            <person name="Eloe-Fadrosh E.A."/>
            <person name="Kyrpides N.C."/>
            <person name="Woyke T."/>
        </authorList>
    </citation>
    <scope>NUCLEOTIDE SEQUENCE</scope>
    <source>
        <strain evidence="3">GVMAG-S-1102244-55</strain>
    </source>
</reference>
<dbReference type="EMBL" id="MN740847">
    <property type="protein sequence ID" value="QHU14963.1"/>
    <property type="molecule type" value="Genomic_DNA"/>
</dbReference>
<protein>
    <recommendedName>
        <fullName evidence="2">RNA polymerase subunit H/Rpb5 C-terminal domain-containing protein</fullName>
    </recommendedName>
</protein>
<dbReference type="Gene3D" id="3.90.940.20">
    <property type="entry name" value="RPB5-like RNA polymerase subunit"/>
    <property type="match status" value="1"/>
</dbReference>